<dbReference type="STRING" id="1314783.A0A165L0X3"/>
<proteinExistence type="predicted"/>
<evidence type="ECO:0000313" key="1">
    <source>
        <dbReference type="EMBL" id="KZT63851.1"/>
    </source>
</evidence>
<protein>
    <submittedName>
        <fullName evidence="1">Uncharacterized protein</fullName>
    </submittedName>
</protein>
<dbReference type="AlphaFoldDB" id="A0A165L0X3"/>
<evidence type="ECO:0000313" key="2">
    <source>
        <dbReference type="Proteomes" id="UP000076727"/>
    </source>
</evidence>
<reference evidence="1 2" key="1">
    <citation type="journal article" date="2016" name="Mol. Biol. Evol.">
        <title>Comparative Genomics of Early-Diverging Mushroom-Forming Fungi Provides Insights into the Origins of Lignocellulose Decay Capabilities.</title>
        <authorList>
            <person name="Nagy L.G."/>
            <person name="Riley R."/>
            <person name="Tritt A."/>
            <person name="Adam C."/>
            <person name="Daum C."/>
            <person name="Floudas D."/>
            <person name="Sun H."/>
            <person name="Yadav J.S."/>
            <person name="Pangilinan J."/>
            <person name="Larsson K.H."/>
            <person name="Matsuura K."/>
            <person name="Barry K."/>
            <person name="Labutti K."/>
            <person name="Kuo R."/>
            <person name="Ohm R.A."/>
            <person name="Bhattacharya S.S."/>
            <person name="Shirouzu T."/>
            <person name="Yoshinaga Y."/>
            <person name="Martin F.M."/>
            <person name="Grigoriev I.V."/>
            <person name="Hibbett D.S."/>
        </authorList>
    </citation>
    <scope>NUCLEOTIDE SEQUENCE [LARGE SCALE GENOMIC DNA]</scope>
    <source>
        <strain evidence="1 2">L-15889</strain>
    </source>
</reference>
<organism evidence="1 2">
    <name type="scientific">Daedalea quercina L-15889</name>
    <dbReference type="NCBI Taxonomy" id="1314783"/>
    <lineage>
        <taxon>Eukaryota</taxon>
        <taxon>Fungi</taxon>
        <taxon>Dikarya</taxon>
        <taxon>Basidiomycota</taxon>
        <taxon>Agaricomycotina</taxon>
        <taxon>Agaricomycetes</taxon>
        <taxon>Polyporales</taxon>
        <taxon>Fomitopsis</taxon>
    </lineage>
</organism>
<name>A0A165L0X3_9APHY</name>
<sequence length="309" mass="34487">MDALAQVFNAAIDLYTQQDLLEDAIHEYANARNQAAKMMMLHLRDLEDQVVVRATAHDMVPLHDIQYTRDFVISRTFPHLTDEDVATIATPYSPCIACLGLDVKQRSTLDCPRCLCHQPGHTEQMCSANEVEAHTLPLDVRTLANLMRANILTPTAACSWHIVADHLFLASRPIMNHYPTNLTPVYFRTKVDEGTPFIDQTSLVGARAPLQERGDYPPQPLTPYPAAHLRTTLAERPMTPIGDSPTGVNENIPPWNWTVNDDFEIAHDSVLAPPPIVPPPLTAEERGWITHQLLTGSLNPEESVEQRAD</sequence>
<keyword evidence="2" id="KW-1185">Reference proteome</keyword>
<dbReference type="Proteomes" id="UP000076727">
    <property type="component" value="Unassembled WGS sequence"/>
</dbReference>
<gene>
    <name evidence="1" type="ORF">DAEQUDRAFT_770220</name>
</gene>
<accession>A0A165L0X3</accession>
<dbReference type="EMBL" id="KV429153">
    <property type="protein sequence ID" value="KZT63851.1"/>
    <property type="molecule type" value="Genomic_DNA"/>
</dbReference>